<protein>
    <submittedName>
        <fullName evidence="1">10579_t:CDS:1</fullName>
    </submittedName>
</protein>
<sequence length="112" mass="13106">MPYKGIFSYKNDNINVIHVDNNVRIMIERITTDIARIYFVNNRGRQIQIPVNTVLRNTTNNQNEPIHNNAFYITWVSNYILLQNGIEIFRLENQKQQAIKGGADLETDLIEQ</sequence>
<accession>A0A9N9CRW0</accession>
<keyword evidence="2" id="KW-1185">Reference proteome</keyword>
<dbReference type="Proteomes" id="UP000789706">
    <property type="component" value="Unassembled WGS sequence"/>
</dbReference>
<organism evidence="1 2">
    <name type="scientific">Diversispora eburnea</name>
    <dbReference type="NCBI Taxonomy" id="1213867"/>
    <lineage>
        <taxon>Eukaryota</taxon>
        <taxon>Fungi</taxon>
        <taxon>Fungi incertae sedis</taxon>
        <taxon>Mucoromycota</taxon>
        <taxon>Glomeromycotina</taxon>
        <taxon>Glomeromycetes</taxon>
        <taxon>Diversisporales</taxon>
        <taxon>Diversisporaceae</taxon>
        <taxon>Diversispora</taxon>
    </lineage>
</organism>
<proteinExistence type="predicted"/>
<dbReference type="AlphaFoldDB" id="A0A9N9CRW0"/>
<dbReference type="EMBL" id="CAJVPK010002370">
    <property type="protein sequence ID" value="CAG8611677.1"/>
    <property type="molecule type" value="Genomic_DNA"/>
</dbReference>
<comment type="caution">
    <text evidence="1">The sequence shown here is derived from an EMBL/GenBank/DDBJ whole genome shotgun (WGS) entry which is preliminary data.</text>
</comment>
<evidence type="ECO:0000313" key="1">
    <source>
        <dbReference type="EMBL" id="CAG8611677.1"/>
    </source>
</evidence>
<dbReference type="OrthoDB" id="2130967at2759"/>
<name>A0A9N9CRW0_9GLOM</name>
<gene>
    <name evidence="1" type="ORF">DEBURN_LOCUS10002</name>
</gene>
<evidence type="ECO:0000313" key="2">
    <source>
        <dbReference type="Proteomes" id="UP000789706"/>
    </source>
</evidence>
<reference evidence="1" key="1">
    <citation type="submission" date="2021-06" db="EMBL/GenBank/DDBJ databases">
        <authorList>
            <person name="Kallberg Y."/>
            <person name="Tangrot J."/>
            <person name="Rosling A."/>
        </authorList>
    </citation>
    <scope>NUCLEOTIDE SEQUENCE</scope>
    <source>
        <strain evidence="1">AZ414A</strain>
    </source>
</reference>